<dbReference type="PATRIC" id="fig|29311.18.peg.3837"/>
<comment type="caution">
    <text evidence="1">The sequence shown here is derived from an EMBL/GenBank/DDBJ whole genome shotgun (WGS) entry which is preliminary data.</text>
</comment>
<dbReference type="Proteomes" id="UP000036334">
    <property type="component" value="Unassembled WGS sequence"/>
</dbReference>
<evidence type="ECO:0000313" key="1">
    <source>
        <dbReference type="EMBL" id="KLO36591.1"/>
    </source>
</evidence>
<sequence length="62" mass="7225">MALAALDEIADSGVFDPRRDQRHWRRVQQQGRTNYRVKRRCRIDTSTVVRDTFAVFCKDVGG</sequence>
<protein>
    <submittedName>
        <fullName evidence="1">Uncharacterized protein</fullName>
    </submittedName>
</protein>
<reference evidence="1 2" key="1">
    <citation type="submission" date="2015-05" db="EMBL/GenBank/DDBJ databases">
        <title>Genome sequence of Mycobacterium haemophilum.</title>
        <authorList>
            <person name="Greninger A.L."/>
            <person name="Cunningham G."/>
            <person name="Miller S."/>
        </authorList>
    </citation>
    <scope>NUCLEOTIDE SEQUENCE [LARGE SCALE GENOMIC DNA]</scope>
    <source>
        <strain evidence="2">UC1</strain>
    </source>
</reference>
<proteinExistence type="predicted"/>
<accession>A0A0I9U3E4</accession>
<dbReference type="EMBL" id="LDPR01000008">
    <property type="protein sequence ID" value="KLO36591.1"/>
    <property type="molecule type" value="Genomic_DNA"/>
</dbReference>
<organism evidence="1 2">
    <name type="scientific">Mycobacterium haemophilum</name>
    <dbReference type="NCBI Taxonomy" id="29311"/>
    <lineage>
        <taxon>Bacteria</taxon>
        <taxon>Bacillati</taxon>
        <taxon>Actinomycetota</taxon>
        <taxon>Actinomycetes</taxon>
        <taxon>Mycobacteriales</taxon>
        <taxon>Mycobacteriaceae</taxon>
        <taxon>Mycobacterium</taxon>
    </lineage>
</organism>
<dbReference type="AlphaFoldDB" id="A0A0I9U3E4"/>
<keyword evidence="2" id="KW-1185">Reference proteome</keyword>
<evidence type="ECO:0000313" key="2">
    <source>
        <dbReference type="Proteomes" id="UP000036334"/>
    </source>
</evidence>
<gene>
    <name evidence="1" type="ORF">ABH38_11470</name>
</gene>
<name>A0A0I9U3E4_9MYCO</name>